<name>A0A5B7BPI8_DAVIN</name>
<organism evidence="2">
    <name type="scientific">Davidia involucrata</name>
    <name type="common">Dove tree</name>
    <dbReference type="NCBI Taxonomy" id="16924"/>
    <lineage>
        <taxon>Eukaryota</taxon>
        <taxon>Viridiplantae</taxon>
        <taxon>Streptophyta</taxon>
        <taxon>Embryophyta</taxon>
        <taxon>Tracheophyta</taxon>
        <taxon>Spermatophyta</taxon>
        <taxon>Magnoliopsida</taxon>
        <taxon>eudicotyledons</taxon>
        <taxon>Gunneridae</taxon>
        <taxon>Pentapetalae</taxon>
        <taxon>asterids</taxon>
        <taxon>Cornales</taxon>
        <taxon>Nyssaceae</taxon>
        <taxon>Davidia</taxon>
    </lineage>
</organism>
<dbReference type="PANTHER" id="PTHR31917:SF148">
    <property type="entry name" value="DUF724 DOMAIN-CONTAINING PROTEIN 2"/>
    <property type="match status" value="1"/>
</dbReference>
<dbReference type="InterPro" id="IPR008395">
    <property type="entry name" value="Agenet-like_dom"/>
</dbReference>
<dbReference type="EMBL" id="GHES01040168">
    <property type="protein sequence ID" value="MPA70727.1"/>
    <property type="molecule type" value="Transcribed_RNA"/>
</dbReference>
<gene>
    <name evidence="2" type="ORF">Din_040168</name>
</gene>
<proteinExistence type="predicted"/>
<dbReference type="InterPro" id="IPR014002">
    <property type="entry name" value="Agenet_dom_plant"/>
</dbReference>
<evidence type="ECO:0000313" key="2">
    <source>
        <dbReference type="EMBL" id="MPA70727.1"/>
    </source>
</evidence>
<dbReference type="SMART" id="SM00743">
    <property type="entry name" value="Agenet"/>
    <property type="match status" value="2"/>
</dbReference>
<reference evidence="2" key="1">
    <citation type="submission" date="2019-08" db="EMBL/GenBank/DDBJ databases">
        <title>Reference gene set and small RNA set construction with multiple tissues from Davidia involucrata Baill.</title>
        <authorList>
            <person name="Yang H."/>
            <person name="Zhou C."/>
            <person name="Li G."/>
            <person name="Wang J."/>
            <person name="Gao P."/>
            <person name="Wang M."/>
            <person name="Wang R."/>
            <person name="Zhao Y."/>
        </authorList>
    </citation>
    <scope>NUCLEOTIDE SEQUENCE</scope>
    <source>
        <tissue evidence="2">Mixed with DoveR01_LX</tissue>
    </source>
</reference>
<feature type="domain" description="Agenet" evidence="1">
    <location>
        <begin position="76"/>
        <end position="132"/>
    </location>
</feature>
<dbReference type="CDD" id="cd20406">
    <property type="entry name" value="Tudor_Agenet_AtDUF_rpt2_4"/>
    <property type="match status" value="1"/>
</dbReference>
<evidence type="ECO:0000259" key="1">
    <source>
        <dbReference type="SMART" id="SM00743"/>
    </source>
</evidence>
<dbReference type="PANTHER" id="PTHR31917">
    <property type="entry name" value="AGENET DOMAIN-CONTAINING PROTEIN-RELATED"/>
    <property type="match status" value="1"/>
</dbReference>
<dbReference type="CDD" id="cd20405">
    <property type="entry name" value="Tudor_Agenet_AtDUF_rpt1_3"/>
    <property type="match status" value="1"/>
</dbReference>
<protein>
    <recommendedName>
        <fullName evidence="1">Agenet domain-containing protein</fullName>
    </recommendedName>
</protein>
<feature type="domain" description="Agenet" evidence="1">
    <location>
        <begin position="3"/>
        <end position="71"/>
    </location>
</feature>
<accession>A0A5B7BPI8</accession>
<sequence length="167" mass="18921">MRMGIFVGNYVEICSREDGFLGSYYVAKVVGRVGKGKLMVEYLSLLDDDGKELLKEEVEVAEVRPVPPLIRVSASAGFNVLDKVDAFDNDGWWVGRVTGRRDASNYYVYFDSSGDEFTYPISRLRLHQEYENGHWVPSNSHQKGVNLERDFNQIDDKSCSSSLDAIH</sequence>
<dbReference type="AlphaFoldDB" id="A0A5B7BPI8"/>
<dbReference type="Pfam" id="PF05641">
    <property type="entry name" value="Agenet"/>
    <property type="match status" value="1"/>
</dbReference>